<dbReference type="InParanoid" id="A9WK77"/>
<evidence type="ECO:0008006" key="3">
    <source>
        <dbReference type="Google" id="ProtNLM"/>
    </source>
</evidence>
<dbReference type="EMBL" id="CP000909">
    <property type="protein sequence ID" value="ABY35955.1"/>
    <property type="molecule type" value="Genomic_DNA"/>
</dbReference>
<dbReference type="Proteomes" id="UP000002008">
    <property type="component" value="Chromosome"/>
</dbReference>
<dbReference type="PATRIC" id="fig|324602.8.peg.3104"/>
<dbReference type="STRING" id="324602.Caur_2752"/>
<dbReference type="EnsemblBacteria" id="ABY35955">
    <property type="protein sequence ID" value="ABY35955"/>
    <property type="gene ID" value="Caur_2752"/>
</dbReference>
<dbReference type="RefSeq" id="WP_012258608.1">
    <property type="nucleotide sequence ID" value="NC_010175.1"/>
</dbReference>
<gene>
    <name evidence="1" type="ordered locus">Caur_2752</name>
</gene>
<evidence type="ECO:0000313" key="1">
    <source>
        <dbReference type="EMBL" id="ABY35955.1"/>
    </source>
</evidence>
<reference evidence="2" key="1">
    <citation type="journal article" date="2011" name="BMC Genomics">
        <title>Complete genome sequence of the filamentous anoxygenic phototrophic bacterium Chloroflexus aurantiacus.</title>
        <authorList>
            <person name="Tang K.H."/>
            <person name="Barry K."/>
            <person name="Chertkov O."/>
            <person name="Dalin E."/>
            <person name="Han C.S."/>
            <person name="Hauser L.J."/>
            <person name="Honchak B.M."/>
            <person name="Karbach L.E."/>
            <person name="Land M.L."/>
            <person name="Lapidus A."/>
            <person name="Larimer F.W."/>
            <person name="Mikhailova N."/>
            <person name="Pitluck S."/>
            <person name="Pierson B.K."/>
            <person name="Blankenship R.E."/>
        </authorList>
    </citation>
    <scope>NUCLEOTIDE SEQUENCE [LARGE SCALE GENOMIC DNA]</scope>
    <source>
        <strain evidence="2">ATCC 29366 / DSM 635 / J-10-fl</strain>
    </source>
</reference>
<dbReference type="KEGG" id="cau:Caur_2752"/>
<protein>
    <recommendedName>
        <fullName evidence="3">HAD family hydrolase</fullName>
    </recommendedName>
</protein>
<evidence type="ECO:0000313" key="2">
    <source>
        <dbReference type="Proteomes" id="UP000002008"/>
    </source>
</evidence>
<accession>A9WK77</accession>
<organism evidence="1 2">
    <name type="scientific">Chloroflexus aurantiacus (strain ATCC 29366 / DSM 635 / J-10-fl)</name>
    <dbReference type="NCBI Taxonomy" id="324602"/>
    <lineage>
        <taxon>Bacteria</taxon>
        <taxon>Bacillati</taxon>
        <taxon>Chloroflexota</taxon>
        <taxon>Chloroflexia</taxon>
        <taxon>Chloroflexales</taxon>
        <taxon>Chloroflexineae</taxon>
        <taxon>Chloroflexaceae</taxon>
        <taxon>Chloroflexus</taxon>
    </lineage>
</organism>
<dbReference type="AlphaFoldDB" id="A9WK77"/>
<keyword evidence="2" id="KW-1185">Reference proteome</keyword>
<proteinExistence type="predicted"/>
<dbReference type="eggNOG" id="COG1011">
    <property type="taxonomic scope" value="Bacteria"/>
</dbReference>
<name>A9WK77_CHLAA</name>
<dbReference type="HOGENOM" id="CLU_993508_0_0_0"/>
<sequence>MTTPLLVLDFSGTLSLEAVRFGAPDRLTSALQQSGLSRLGVDATRYWNDLVIPTWNEGSTTRIGLQRLLARQLQKSGISPSVAMRAASRFTRAYMAASIIDPAWQPLFATLRTERRAIPLIATDHYAEATVQIADQLANLQWTARALRWHHGQVRRWRVRATAYPDLAFIANSADLGTAKADPVFWQRVQSGIRTSISHVIIVDDFGASENLADFYANPARVERRRQQTIAAIEQVFGVPVTTIWFTSDQSIAQTVQEILKK</sequence>